<name>A0A915I3Y3_ROMCU</name>
<sequence>MDIGSPQDNSGNPALPKDYVAIVVENVAKLNEEQSNAYSHIINAIEQSSADPNCNGEHLFFQHGSGGTGCESNNPRVIAARIAAPLLEDGCTAHTAFGITNDVGQETPPLMPYDCAKADIM</sequence>
<evidence type="ECO:0000313" key="1">
    <source>
        <dbReference type="Proteomes" id="UP000887565"/>
    </source>
</evidence>
<accession>A0A915I3Y3</accession>
<protein>
    <submittedName>
        <fullName evidence="2">Uncharacterized protein</fullName>
    </submittedName>
</protein>
<evidence type="ECO:0000313" key="2">
    <source>
        <dbReference type="WBParaSite" id="nRc.2.0.1.t08843-RA"/>
    </source>
</evidence>
<proteinExistence type="predicted"/>
<keyword evidence="1" id="KW-1185">Reference proteome</keyword>
<dbReference type="WBParaSite" id="nRc.2.0.1.t08843-RA">
    <property type="protein sequence ID" value="nRc.2.0.1.t08843-RA"/>
    <property type="gene ID" value="nRc.2.0.1.g08843"/>
</dbReference>
<organism evidence="1 2">
    <name type="scientific">Romanomermis culicivorax</name>
    <name type="common">Nematode worm</name>
    <dbReference type="NCBI Taxonomy" id="13658"/>
    <lineage>
        <taxon>Eukaryota</taxon>
        <taxon>Metazoa</taxon>
        <taxon>Ecdysozoa</taxon>
        <taxon>Nematoda</taxon>
        <taxon>Enoplea</taxon>
        <taxon>Dorylaimia</taxon>
        <taxon>Mermithida</taxon>
        <taxon>Mermithoidea</taxon>
        <taxon>Mermithidae</taxon>
        <taxon>Romanomermis</taxon>
    </lineage>
</organism>
<dbReference type="Proteomes" id="UP000887565">
    <property type="component" value="Unplaced"/>
</dbReference>
<dbReference type="AlphaFoldDB" id="A0A915I3Y3"/>
<reference evidence="2" key="1">
    <citation type="submission" date="2022-11" db="UniProtKB">
        <authorList>
            <consortium name="WormBaseParasite"/>
        </authorList>
    </citation>
    <scope>IDENTIFICATION</scope>
</reference>